<keyword evidence="1" id="KW-0614">Plasmid</keyword>
<evidence type="ECO:0000313" key="1">
    <source>
        <dbReference type="EMBL" id="QIQ12040.1"/>
    </source>
</evidence>
<dbReference type="AlphaFoldDB" id="A0A6G9HNV9"/>
<accession>A0A6G9HNV9</accession>
<proteinExistence type="predicted"/>
<reference evidence="1" key="1">
    <citation type="submission" date="2018-12" db="EMBL/GenBank/DDBJ databases">
        <authorList>
            <person name="Feng Y."/>
        </authorList>
    </citation>
    <scope>NUCLEOTIDE SEQUENCE</scope>
    <source>
        <strain evidence="1">K232</strain>
        <plasmid evidence="1">pK232_KPC</plasmid>
    </source>
</reference>
<geneLocation type="plasmid" evidence="1">
    <name>pK232_KPC</name>
</geneLocation>
<name>A0A6G9HNV9_KLEPN</name>
<organism evidence="1">
    <name type="scientific">Klebsiella pneumoniae</name>
    <dbReference type="NCBI Taxonomy" id="573"/>
    <lineage>
        <taxon>Bacteria</taxon>
        <taxon>Pseudomonadati</taxon>
        <taxon>Pseudomonadota</taxon>
        <taxon>Gammaproteobacteria</taxon>
        <taxon>Enterobacterales</taxon>
        <taxon>Enterobacteriaceae</taxon>
        <taxon>Klebsiella/Raoultella group</taxon>
        <taxon>Klebsiella</taxon>
        <taxon>Klebsiella pneumoniae complex</taxon>
    </lineage>
</organism>
<sequence>MFPGASSLTRGFALSLDCGEHCWLDHIRGRKILLLPRVALQSRLQRDNPHEDFYRPCRHIRIVFINPGSRRDRTLRPVKGGLRPLNHTPEINNAEFYDNVIAGNFPDRFSRFSGGNNPVPCHADLLAKAINPCGLAFGQLRCIRGKMRHIQTFH</sequence>
<protein>
    <submittedName>
        <fullName evidence="1">Uncharacterized protein</fullName>
    </submittedName>
</protein>
<dbReference type="EMBL" id="MK312247">
    <property type="protein sequence ID" value="QIQ12040.1"/>
    <property type="molecule type" value="Genomic_DNA"/>
</dbReference>